<accession>W9GEU6</accession>
<reference evidence="2" key="1">
    <citation type="submission" date="2013-08" db="EMBL/GenBank/DDBJ databases">
        <title>Intrasporangium oryzae NRRL B-24470.</title>
        <authorList>
            <person name="Liu H."/>
            <person name="Wang G."/>
        </authorList>
    </citation>
    <scope>NUCLEOTIDE SEQUENCE [LARGE SCALE GENOMIC DNA]</scope>
    <source>
        <strain evidence="2">Q5-1</strain>
    </source>
</reference>
<comment type="caution">
    <text evidence="1">The sequence shown here is derived from an EMBL/GenBank/DDBJ whole genome shotgun (WGS) entry which is preliminary data.</text>
</comment>
<proteinExistence type="predicted"/>
<dbReference type="Gene3D" id="3.40.50.2000">
    <property type="entry name" value="Glycogen Phosphorylase B"/>
    <property type="match status" value="1"/>
</dbReference>
<dbReference type="AlphaFoldDB" id="W9GEU6"/>
<keyword evidence="1" id="KW-0808">Transferase</keyword>
<dbReference type="RefSeq" id="WP_034719709.1">
    <property type="nucleotide sequence ID" value="NZ_AWQS01000196.1"/>
</dbReference>
<dbReference type="EMBL" id="AWQS01000196">
    <property type="protein sequence ID" value="EWT04731.1"/>
    <property type="molecule type" value="Genomic_DNA"/>
</dbReference>
<sequence length="324" mass="36002">MRILAWHVHGSWMTSFVSGGHDYVLPVTPQRDADGLGRAETWDWPAGAREVPVDRLGDEQVDLVVLQRPHEAQLLEQWTGWRVGRDVPAVYVEHNAPTGHAVRSQHPVTTDPRLHGLPVVHVTHFNAMAWDCGEADTVVVEHGIPDPGYRYTGHRRSVGVVVNEPVRRWRVAGTDLVLDLAREVDVAVHGMGLAALAEVAAERGVRLLECLDLDQATMHSRLAQHRVYFHPYRWTSLGLSLLEAMTLGMPVLALSTTEAPVAVPPEAGVVSCDVAALHAAARRWLDDPAEARDRGLAARDHALQHYSLKRFLDDWDHVFREVTS</sequence>
<gene>
    <name evidence="1" type="ORF">N864_10325</name>
</gene>
<name>W9GEU6_9MICO</name>
<evidence type="ECO:0000313" key="2">
    <source>
        <dbReference type="Proteomes" id="UP000019494"/>
    </source>
</evidence>
<evidence type="ECO:0000313" key="1">
    <source>
        <dbReference type="EMBL" id="EWT04731.1"/>
    </source>
</evidence>
<dbReference type="GO" id="GO:0016740">
    <property type="term" value="F:transferase activity"/>
    <property type="evidence" value="ECO:0007669"/>
    <property type="project" value="UniProtKB-KW"/>
</dbReference>
<organism evidence="1 2">
    <name type="scientific">Intrasporangium chromatireducens Q5-1</name>
    <dbReference type="NCBI Taxonomy" id="584657"/>
    <lineage>
        <taxon>Bacteria</taxon>
        <taxon>Bacillati</taxon>
        <taxon>Actinomycetota</taxon>
        <taxon>Actinomycetes</taxon>
        <taxon>Micrococcales</taxon>
        <taxon>Intrasporangiaceae</taxon>
        <taxon>Intrasporangium</taxon>
    </lineage>
</organism>
<dbReference type="PATRIC" id="fig|584657.3.peg.3398"/>
<dbReference type="OrthoDB" id="9794513at2"/>
<protein>
    <submittedName>
        <fullName evidence="1">Glycosyl transferase</fullName>
    </submittedName>
</protein>
<dbReference type="Proteomes" id="UP000019494">
    <property type="component" value="Unassembled WGS sequence"/>
</dbReference>
<keyword evidence="2" id="KW-1185">Reference proteome</keyword>
<dbReference type="Pfam" id="PF13692">
    <property type="entry name" value="Glyco_trans_1_4"/>
    <property type="match status" value="1"/>
</dbReference>
<dbReference type="SUPFAM" id="SSF53756">
    <property type="entry name" value="UDP-Glycosyltransferase/glycogen phosphorylase"/>
    <property type="match status" value="1"/>
</dbReference>